<evidence type="ECO:0000313" key="2">
    <source>
        <dbReference type="EMBL" id="GAA4234610.1"/>
    </source>
</evidence>
<dbReference type="RefSeq" id="WP_344787472.1">
    <property type="nucleotide sequence ID" value="NZ_BAABCA010000003.1"/>
</dbReference>
<name>A0ABP8C6K7_9FLAO</name>
<dbReference type="Gene3D" id="2.60.40.1250">
    <property type="entry name" value="Thiol:disulfide interchange protein DsbD, N-terminal domain"/>
    <property type="match status" value="1"/>
</dbReference>
<proteinExistence type="predicted"/>
<feature type="domain" description="Thiol:disulfide interchange protein DsbD N-terminal" evidence="1">
    <location>
        <begin position="59"/>
        <end position="166"/>
    </location>
</feature>
<dbReference type="InterPro" id="IPR028250">
    <property type="entry name" value="DsbDN"/>
</dbReference>
<protein>
    <recommendedName>
        <fullName evidence="1">Thiol:disulfide interchange protein DsbD N-terminal domain-containing protein</fullName>
    </recommendedName>
</protein>
<comment type="caution">
    <text evidence="2">The sequence shown here is derived from an EMBL/GenBank/DDBJ whole genome shotgun (WGS) entry which is preliminary data.</text>
</comment>
<keyword evidence="3" id="KW-1185">Reference proteome</keyword>
<dbReference type="Pfam" id="PF11412">
    <property type="entry name" value="DsbD_N"/>
    <property type="match status" value="1"/>
</dbReference>
<accession>A0ABP8C6K7</accession>
<reference evidence="3" key="1">
    <citation type="journal article" date="2019" name="Int. J. Syst. Evol. Microbiol.">
        <title>The Global Catalogue of Microorganisms (GCM) 10K type strain sequencing project: providing services to taxonomists for standard genome sequencing and annotation.</title>
        <authorList>
            <consortium name="The Broad Institute Genomics Platform"/>
            <consortium name="The Broad Institute Genome Sequencing Center for Infectious Disease"/>
            <person name="Wu L."/>
            <person name="Ma J."/>
        </authorList>
    </citation>
    <scope>NUCLEOTIDE SEQUENCE [LARGE SCALE GENOMIC DNA]</scope>
    <source>
        <strain evidence="3">JCM 17630</strain>
    </source>
</reference>
<organism evidence="2 3">
    <name type="scientific">Postechiella marina</name>
    <dbReference type="NCBI Taxonomy" id="943941"/>
    <lineage>
        <taxon>Bacteria</taxon>
        <taxon>Pseudomonadati</taxon>
        <taxon>Bacteroidota</taxon>
        <taxon>Flavobacteriia</taxon>
        <taxon>Flavobacteriales</taxon>
        <taxon>Flavobacteriaceae</taxon>
        <taxon>Postechiella</taxon>
    </lineage>
</organism>
<dbReference type="EMBL" id="BAABCA010000003">
    <property type="protein sequence ID" value="GAA4234610.1"/>
    <property type="molecule type" value="Genomic_DNA"/>
</dbReference>
<gene>
    <name evidence="2" type="ORF">GCM10022291_14430</name>
</gene>
<dbReference type="InterPro" id="IPR036929">
    <property type="entry name" value="DsbDN_sf"/>
</dbReference>
<evidence type="ECO:0000313" key="3">
    <source>
        <dbReference type="Proteomes" id="UP001501496"/>
    </source>
</evidence>
<evidence type="ECO:0000259" key="1">
    <source>
        <dbReference type="Pfam" id="PF11412"/>
    </source>
</evidence>
<sequence>MKNILFKTLALFFVIQLGNAQIPNDLKSKAIQASKALQTPETTPADPVSINSKIVWSNDKSHLAIILKASIEEQWHIYAYVPQNQPYIASRLELELPEGITAIGDWEKSISEPYGDDIFVYHGNPVFVQYCSVGSYNKSTTITSGLFYQTCDLRVCLPPQTKTKSLTL</sequence>
<dbReference type="Proteomes" id="UP001501496">
    <property type="component" value="Unassembled WGS sequence"/>
</dbReference>